<feature type="region of interest" description="Disordered" evidence="3">
    <location>
        <begin position="1"/>
        <end position="123"/>
    </location>
</feature>
<dbReference type="Proteomes" id="UP000707731">
    <property type="component" value="Unassembled WGS sequence"/>
</dbReference>
<feature type="transmembrane region" description="Helical" evidence="4">
    <location>
        <begin position="134"/>
        <end position="158"/>
    </location>
</feature>
<protein>
    <recommendedName>
        <fullName evidence="7">Mce-associated membrane protein</fullName>
    </recommendedName>
</protein>
<sequence>MSDINDDSRRTRRRAVRTAGPPVEDAGAADTGASATAKTTAGASKSATRSAAGQRAAVGAEAKPKTPAAAKKSDEQIADAESATVVLSKSADADPSADEDVSGEAATVVSSKSAEESVAGDVPARSTGFGTRGIVLVAAAAVLIAALVAGAVVSVFAVRSIDRQADRRTEYVQTAEQAILNLTTINADTAAEDIDRILSLASGKFKTEFDGRVDPFLTIVQQAEVRATGEIVEAALESDEENSAKVLVAAKQSLTNAGQEGPQTRYYRFRVTVSESDSGLTASNVEFVP</sequence>
<comment type="subcellular location">
    <subcellularLocation>
        <location evidence="1">Membrane</location>
    </subcellularLocation>
</comment>
<keyword evidence="4" id="KW-0812">Transmembrane</keyword>
<keyword evidence="4" id="KW-1133">Transmembrane helix</keyword>
<accession>A0ABS0DBR9</accession>
<evidence type="ECO:0000313" key="6">
    <source>
        <dbReference type="Proteomes" id="UP000707731"/>
    </source>
</evidence>
<gene>
    <name evidence="5" type="ORF">IU449_15385</name>
</gene>
<keyword evidence="6" id="KW-1185">Reference proteome</keyword>
<reference evidence="5 6" key="1">
    <citation type="submission" date="2020-10" db="EMBL/GenBank/DDBJ databases">
        <title>Identification of Nocardia species via Next-generation sequencing and recognition of intraspecies genetic diversity.</title>
        <authorList>
            <person name="Li P."/>
            <person name="Li P."/>
            <person name="Lu B."/>
        </authorList>
    </citation>
    <scope>NUCLEOTIDE SEQUENCE [LARGE SCALE GENOMIC DNA]</scope>
    <source>
        <strain evidence="5 6">BJ06-0143</strain>
    </source>
</reference>
<dbReference type="PANTHER" id="PTHR37042">
    <property type="entry name" value="OUTER MEMBRANE PROTEIN RV1973"/>
    <property type="match status" value="1"/>
</dbReference>
<dbReference type="EMBL" id="JADLQN010000002">
    <property type="protein sequence ID" value="MBF6355914.1"/>
    <property type="molecule type" value="Genomic_DNA"/>
</dbReference>
<comment type="caution">
    <text evidence="5">The sequence shown here is derived from an EMBL/GenBank/DDBJ whole genome shotgun (WGS) entry which is preliminary data.</text>
</comment>
<proteinExistence type="predicted"/>
<dbReference type="RefSeq" id="WP_195002793.1">
    <property type="nucleotide sequence ID" value="NZ_JADLQN010000002.1"/>
</dbReference>
<evidence type="ECO:0000256" key="3">
    <source>
        <dbReference type="SAM" id="MobiDB-lite"/>
    </source>
</evidence>
<evidence type="ECO:0000313" key="5">
    <source>
        <dbReference type="EMBL" id="MBF6355914.1"/>
    </source>
</evidence>
<feature type="compositionally biased region" description="Low complexity" evidence="3">
    <location>
        <begin position="25"/>
        <end position="70"/>
    </location>
</feature>
<evidence type="ECO:0000256" key="1">
    <source>
        <dbReference type="ARBA" id="ARBA00004370"/>
    </source>
</evidence>
<evidence type="ECO:0008006" key="7">
    <source>
        <dbReference type="Google" id="ProtNLM"/>
    </source>
</evidence>
<evidence type="ECO:0000256" key="2">
    <source>
        <dbReference type="ARBA" id="ARBA00023136"/>
    </source>
</evidence>
<organism evidence="5 6">
    <name type="scientific">Nocardia higoensis</name>
    <dbReference type="NCBI Taxonomy" id="228599"/>
    <lineage>
        <taxon>Bacteria</taxon>
        <taxon>Bacillati</taxon>
        <taxon>Actinomycetota</taxon>
        <taxon>Actinomycetes</taxon>
        <taxon>Mycobacteriales</taxon>
        <taxon>Nocardiaceae</taxon>
        <taxon>Nocardia</taxon>
    </lineage>
</organism>
<feature type="compositionally biased region" description="Low complexity" evidence="3">
    <location>
        <begin position="104"/>
        <end position="119"/>
    </location>
</feature>
<keyword evidence="2 4" id="KW-0472">Membrane</keyword>
<evidence type="ECO:0000256" key="4">
    <source>
        <dbReference type="SAM" id="Phobius"/>
    </source>
</evidence>
<name>A0ABS0DBR9_9NOCA</name>
<dbReference type="PANTHER" id="PTHR37042:SF4">
    <property type="entry name" value="OUTER MEMBRANE PROTEIN RV1973"/>
    <property type="match status" value="1"/>
</dbReference>